<dbReference type="OrthoDB" id="7183822at2"/>
<evidence type="ECO:0000259" key="1">
    <source>
        <dbReference type="Pfam" id="PF13452"/>
    </source>
</evidence>
<comment type="caution">
    <text evidence="2">The sequence shown here is derived from an EMBL/GenBank/DDBJ whole genome shotgun (WGS) entry which is preliminary data.</text>
</comment>
<proteinExistence type="predicted"/>
<dbReference type="InterPro" id="IPR039569">
    <property type="entry name" value="FAS1-like_DH_region"/>
</dbReference>
<dbReference type="Pfam" id="PF13452">
    <property type="entry name" value="FAS1_DH_region"/>
    <property type="match status" value="1"/>
</dbReference>
<dbReference type="PANTHER" id="PTHR28152:SF1">
    <property type="entry name" value="HYDROXYACYL-THIOESTER DEHYDRATASE TYPE 2, MITOCHONDRIAL"/>
    <property type="match status" value="1"/>
</dbReference>
<dbReference type="AlphaFoldDB" id="W9GR66"/>
<organism evidence="2 3">
    <name type="scientific">Skermanella stibiiresistens SB22</name>
    <dbReference type="NCBI Taxonomy" id="1385369"/>
    <lineage>
        <taxon>Bacteria</taxon>
        <taxon>Pseudomonadati</taxon>
        <taxon>Pseudomonadota</taxon>
        <taxon>Alphaproteobacteria</taxon>
        <taxon>Rhodospirillales</taxon>
        <taxon>Azospirillaceae</taxon>
        <taxon>Skermanella</taxon>
    </lineage>
</organism>
<name>W9GR66_9PROT</name>
<evidence type="ECO:0000313" key="2">
    <source>
        <dbReference type="EMBL" id="EWY36239.1"/>
    </source>
</evidence>
<dbReference type="PANTHER" id="PTHR28152">
    <property type="entry name" value="HYDROXYACYL-THIOESTER DEHYDRATASE TYPE 2, MITOCHONDRIAL"/>
    <property type="match status" value="1"/>
</dbReference>
<dbReference type="EMBL" id="AVFL01000048">
    <property type="protein sequence ID" value="EWY36239.1"/>
    <property type="molecule type" value="Genomic_DNA"/>
</dbReference>
<dbReference type="RefSeq" id="WP_037461022.1">
    <property type="nucleotide sequence ID" value="NZ_AVFL01000048.1"/>
</dbReference>
<keyword evidence="3" id="KW-1185">Reference proteome</keyword>
<evidence type="ECO:0000313" key="3">
    <source>
        <dbReference type="Proteomes" id="UP000019486"/>
    </source>
</evidence>
<protein>
    <recommendedName>
        <fullName evidence="1">FAS1-like dehydratase domain-containing protein</fullName>
    </recommendedName>
</protein>
<accession>W9GR66</accession>
<dbReference type="Gene3D" id="3.10.129.10">
    <property type="entry name" value="Hotdog Thioesterase"/>
    <property type="match status" value="2"/>
</dbReference>
<feature type="domain" description="FAS1-like dehydratase" evidence="1">
    <location>
        <begin position="49"/>
        <end position="142"/>
    </location>
</feature>
<sequence length="282" mass="30471">MTPSVPLDADHLRSWVGREESVDADISVELAGKFAATFNLTGDFRGGDVAPAMIHFCLGQQPAPTASLGADGHPARGGFLPPVPLPRRMWAGGSLVFHKPLRIGDTVTRRSRIADVAVKQGSAGILCFVAVEHRIVVAGEEMITERQDIVYRGNARVSAGRPPIPAQAGEHRRRFEPAATVLFRYSALTFNGHRIHYDRAYAMTEEGYPGLVVHGPLQATLLCMLATELRGVPPLRFSFRSQSPLFDGTPFGLHARGTDDGLSLWAAAENGPVAMAAEARWT</sequence>
<dbReference type="GO" id="GO:0019171">
    <property type="term" value="F:(3R)-hydroxyacyl-[acyl-carrier-protein] dehydratase activity"/>
    <property type="evidence" value="ECO:0007669"/>
    <property type="project" value="TreeGrafter"/>
</dbReference>
<reference evidence="2 3" key="1">
    <citation type="submission" date="2013-08" db="EMBL/GenBank/DDBJ databases">
        <title>The genome sequence of Skermanella stibiiresistens.</title>
        <authorList>
            <person name="Zhu W."/>
            <person name="Wang G."/>
        </authorList>
    </citation>
    <scope>NUCLEOTIDE SEQUENCE [LARGE SCALE GENOMIC DNA]</scope>
    <source>
        <strain evidence="2 3">SB22</strain>
    </source>
</reference>
<dbReference type="InterPro" id="IPR052741">
    <property type="entry name" value="Mitochondrial_HTD2"/>
</dbReference>
<dbReference type="SUPFAM" id="SSF54637">
    <property type="entry name" value="Thioesterase/thiol ester dehydrase-isomerase"/>
    <property type="match status" value="2"/>
</dbReference>
<dbReference type="Proteomes" id="UP000019486">
    <property type="component" value="Unassembled WGS sequence"/>
</dbReference>
<gene>
    <name evidence="2" type="ORF">N825_29010</name>
</gene>
<dbReference type="InterPro" id="IPR029069">
    <property type="entry name" value="HotDog_dom_sf"/>
</dbReference>
<dbReference type="PATRIC" id="fig|1385369.3.peg.6696"/>
<dbReference type="STRING" id="1385369.N825_29010"/>